<proteinExistence type="predicted"/>
<dbReference type="Gene3D" id="3.60.10.10">
    <property type="entry name" value="Endonuclease/exonuclease/phosphatase"/>
    <property type="match status" value="1"/>
</dbReference>
<evidence type="ECO:0000259" key="2">
    <source>
        <dbReference type="Pfam" id="PF03372"/>
    </source>
</evidence>
<evidence type="ECO:0000256" key="1">
    <source>
        <dbReference type="SAM" id="MobiDB-lite"/>
    </source>
</evidence>
<gene>
    <name evidence="3" type="ORF">HF086_003378</name>
</gene>
<feature type="region of interest" description="Disordered" evidence="1">
    <location>
        <begin position="14"/>
        <end position="38"/>
    </location>
</feature>
<name>A0A922N1Q4_SPOEX</name>
<dbReference type="Proteomes" id="UP000814243">
    <property type="component" value="Unassembled WGS sequence"/>
</dbReference>
<evidence type="ECO:0000313" key="3">
    <source>
        <dbReference type="EMBL" id="KAH9645705.1"/>
    </source>
</evidence>
<dbReference type="SUPFAM" id="SSF56219">
    <property type="entry name" value="DNase I-like"/>
    <property type="match status" value="1"/>
</dbReference>
<evidence type="ECO:0000313" key="4">
    <source>
        <dbReference type="Proteomes" id="UP000814243"/>
    </source>
</evidence>
<dbReference type="Pfam" id="PF03372">
    <property type="entry name" value="Exo_endo_phos"/>
    <property type="match status" value="1"/>
</dbReference>
<accession>A0A922N1Q4</accession>
<dbReference type="AlphaFoldDB" id="A0A922N1Q4"/>
<reference evidence="3" key="1">
    <citation type="journal article" date="2021" name="G3 (Bethesda)">
        <title>Genome and transcriptome analysis of the beet armyworm Spodoptera exigua reveals targets for pest control. .</title>
        <authorList>
            <person name="Simon S."/>
            <person name="Breeschoten T."/>
            <person name="Jansen H.J."/>
            <person name="Dirks R.P."/>
            <person name="Schranz M.E."/>
            <person name="Ros V.I.D."/>
        </authorList>
    </citation>
    <scope>NUCLEOTIDE SEQUENCE</scope>
    <source>
        <strain evidence="3">TB_SE_WUR_2020</strain>
    </source>
</reference>
<dbReference type="InterPro" id="IPR036691">
    <property type="entry name" value="Endo/exonu/phosph_ase_sf"/>
</dbReference>
<feature type="domain" description="Endonuclease/exonuclease/phosphatase" evidence="2">
    <location>
        <begin position="334"/>
        <end position="460"/>
    </location>
</feature>
<dbReference type="PANTHER" id="PTHR33776">
    <property type="entry name" value="ENDO/EXONUCLEASE/PHOSPHATASE DOMAIN-CONTAINING PROTEIN"/>
    <property type="match status" value="1"/>
</dbReference>
<sequence length="605" mass="69690">MDFLSNITFRKKTRRSQSPSITNKSKFEDSNISSDNSILDGTTSSLPCMSEEECNLQLQLRELRNEILILKNELSEAQGAIKHLALENSELKSTISDMGQKCGNNSHKPISTEKITQTIPTEVNLMDEKTSTPSPPEEKQSKSPYISPSSQQFKEQHNHINRMCIVSSNKKNKILQIAENTIENFEFCHYIYPDCNVIKLIDNLSRKIIDFTEKDYCVIMIGEEDFVRTINYHNLIAHIRSTLQTFKHTNIIICTPTYRYHGYSVLFNSRVEAFNNMLFEDNETFKYAIIMDSNLKLLCSHSMFSVKRGTLNNNGILNKKDVFELTIQDLENKYGQIDIICLTETFMKKGTESNLNICNYRLAASFSRTDLRRGGSCILVRKHLDFKQILFNLIDPIPFHFEFCCTEVVQLKLYIVCIYRIPNPNATVFLQSLNALLKKLTKKSRHIILCGDWNIDLLKPNNYFTKELHSTLKNYNIANHITTPTRKGACLDLISSNISNVTPDTHFLALSDHETGQTISFQITNRSNEGNAVKRFWFEKRRDFSKDNTKKFISCMEALSFNDVHECMDVDEAFNLLHDNITLFYNLCFPIVNVKIVNKPIKING</sequence>
<dbReference type="PANTHER" id="PTHR33776:SF4">
    <property type="entry name" value="ENDONUCLEASE_EXONUCLEASE_PHOSPHATASE DOMAIN-CONTAINING PROTEIN"/>
    <property type="match status" value="1"/>
</dbReference>
<feature type="compositionally biased region" description="Basic and acidic residues" evidence="1">
    <location>
        <begin position="126"/>
        <end position="141"/>
    </location>
</feature>
<dbReference type="EMBL" id="JACEFF010000018">
    <property type="protein sequence ID" value="KAH9645705.1"/>
    <property type="molecule type" value="Genomic_DNA"/>
</dbReference>
<feature type="region of interest" description="Disordered" evidence="1">
    <location>
        <begin position="121"/>
        <end position="152"/>
    </location>
</feature>
<dbReference type="InterPro" id="IPR005135">
    <property type="entry name" value="Endo/exonuclease/phosphatase"/>
</dbReference>
<organism evidence="3 4">
    <name type="scientific">Spodoptera exigua</name>
    <name type="common">Beet armyworm</name>
    <name type="synonym">Noctua fulgens</name>
    <dbReference type="NCBI Taxonomy" id="7107"/>
    <lineage>
        <taxon>Eukaryota</taxon>
        <taxon>Metazoa</taxon>
        <taxon>Ecdysozoa</taxon>
        <taxon>Arthropoda</taxon>
        <taxon>Hexapoda</taxon>
        <taxon>Insecta</taxon>
        <taxon>Pterygota</taxon>
        <taxon>Neoptera</taxon>
        <taxon>Endopterygota</taxon>
        <taxon>Lepidoptera</taxon>
        <taxon>Glossata</taxon>
        <taxon>Ditrysia</taxon>
        <taxon>Noctuoidea</taxon>
        <taxon>Noctuidae</taxon>
        <taxon>Amphipyrinae</taxon>
        <taxon>Spodoptera</taxon>
    </lineage>
</organism>
<comment type="caution">
    <text evidence="3">The sequence shown here is derived from an EMBL/GenBank/DDBJ whole genome shotgun (WGS) entry which is preliminary data.</text>
</comment>
<dbReference type="GO" id="GO:0003824">
    <property type="term" value="F:catalytic activity"/>
    <property type="evidence" value="ECO:0007669"/>
    <property type="project" value="InterPro"/>
</dbReference>
<protein>
    <recommendedName>
        <fullName evidence="2">Endonuclease/exonuclease/phosphatase domain-containing protein</fullName>
    </recommendedName>
</protein>